<proteinExistence type="predicted"/>
<dbReference type="EMBL" id="JBAHYK010005331">
    <property type="protein sequence ID" value="KAL0562532.1"/>
    <property type="molecule type" value="Genomic_DNA"/>
</dbReference>
<feature type="non-terminal residue" evidence="2">
    <location>
        <position position="1"/>
    </location>
</feature>
<sequence length="60" mass="6289">PMEEENSEQAKEGAAPVAPAAPDIVADAVDDTITQHDAPEAAPDELQAPSAMMDEKTKKD</sequence>
<name>A0ABR3EI37_9AGAR</name>
<keyword evidence="3" id="KW-1185">Reference proteome</keyword>
<evidence type="ECO:0000256" key="1">
    <source>
        <dbReference type="SAM" id="MobiDB-lite"/>
    </source>
</evidence>
<accession>A0ABR3EI37</accession>
<gene>
    <name evidence="2" type="ORF">V5O48_019555</name>
</gene>
<evidence type="ECO:0000313" key="3">
    <source>
        <dbReference type="Proteomes" id="UP001465976"/>
    </source>
</evidence>
<dbReference type="Proteomes" id="UP001465976">
    <property type="component" value="Unassembled WGS sequence"/>
</dbReference>
<feature type="region of interest" description="Disordered" evidence="1">
    <location>
        <begin position="1"/>
        <end position="60"/>
    </location>
</feature>
<protein>
    <submittedName>
        <fullName evidence="2">Uncharacterized protein</fullName>
    </submittedName>
</protein>
<feature type="compositionally biased region" description="Low complexity" evidence="1">
    <location>
        <begin position="14"/>
        <end position="27"/>
    </location>
</feature>
<comment type="caution">
    <text evidence="2">The sequence shown here is derived from an EMBL/GenBank/DDBJ whole genome shotgun (WGS) entry which is preliminary data.</text>
</comment>
<reference evidence="2 3" key="1">
    <citation type="submission" date="2024-02" db="EMBL/GenBank/DDBJ databases">
        <title>A draft genome for the cacao thread blight pathogen Marasmius crinis-equi.</title>
        <authorList>
            <person name="Cohen S.P."/>
            <person name="Baruah I.K."/>
            <person name="Amoako-Attah I."/>
            <person name="Bukari Y."/>
            <person name="Meinhardt L.W."/>
            <person name="Bailey B.A."/>
        </authorList>
    </citation>
    <scope>NUCLEOTIDE SEQUENCE [LARGE SCALE GENOMIC DNA]</scope>
    <source>
        <strain evidence="2 3">GH-76</strain>
    </source>
</reference>
<organism evidence="2 3">
    <name type="scientific">Marasmius crinis-equi</name>
    <dbReference type="NCBI Taxonomy" id="585013"/>
    <lineage>
        <taxon>Eukaryota</taxon>
        <taxon>Fungi</taxon>
        <taxon>Dikarya</taxon>
        <taxon>Basidiomycota</taxon>
        <taxon>Agaricomycotina</taxon>
        <taxon>Agaricomycetes</taxon>
        <taxon>Agaricomycetidae</taxon>
        <taxon>Agaricales</taxon>
        <taxon>Marasmiineae</taxon>
        <taxon>Marasmiaceae</taxon>
        <taxon>Marasmius</taxon>
    </lineage>
</organism>
<evidence type="ECO:0000313" key="2">
    <source>
        <dbReference type="EMBL" id="KAL0562532.1"/>
    </source>
</evidence>